<sequence length="155" mass="17059">MPSVVGEEVGGLISGTHHFRMSVQQDGRLQFACVHIAEQRGPHIGPDPRLFPVLRCREQRHARAAARGFLHHIAQHVVPAMSVDQYQGVDARATKRVGYVPYHRVECHRGNTDRPRPGGMFVRAGDGQRREKMHRIRGGDLTSDGAGDDGVSGQG</sequence>
<comment type="caution">
    <text evidence="2">The sequence shown here is derived from an EMBL/GenBank/DDBJ whole genome shotgun (WGS) entry which is preliminary data.</text>
</comment>
<protein>
    <submittedName>
        <fullName evidence="2">Uncharacterized protein</fullName>
    </submittedName>
</protein>
<name>A0A917R4G5_9ACTN</name>
<evidence type="ECO:0000313" key="3">
    <source>
        <dbReference type="Proteomes" id="UP000637788"/>
    </source>
</evidence>
<reference evidence="2" key="1">
    <citation type="journal article" date="2014" name="Int. J. Syst. Evol. Microbiol.">
        <title>Complete genome sequence of Corynebacterium casei LMG S-19264T (=DSM 44701T), isolated from a smear-ripened cheese.</title>
        <authorList>
            <consortium name="US DOE Joint Genome Institute (JGI-PGF)"/>
            <person name="Walter F."/>
            <person name="Albersmeier A."/>
            <person name="Kalinowski J."/>
            <person name="Ruckert C."/>
        </authorList>
    </citation>
    <scope>NUCLEOTIDE SEQUENCE</scope>
    <source>
        <strain evidence="2">JCM 3035</strain>
    </source>
</reference>
<dbReference type="AlphaFoldDB" id="A0A917R4G5"/>
<accession>A0A917R4G5</accession>
<gene>
    <name evidence="2" type="ORF">GCM10010094_57000</name>
</gene>
<evidence type="ECO:0000313" key="2">
    <source>
        <dbReference type="EMBL" id="GGK88520.1"/>
    </source>
</evidence>
<reference evidence="2" key="2">
    <citation type="submission" date="2020-09" db="EMBL/GenBank/DDBJ databases">
        <authorList>
            <person name="Sun Q."/>
            <person name="Ohkuma M."/>
        </authorList>
    </citation>
    <scope>NUCLEOTIDE SEQUENCE</scope>
    <source>
        <strain evidence="2">JCM 3035</strain>
    </source>
</reference>
<dbReference type="EMBL" id="BMPQ01000016">
    <property type="protein sequence ID" value="GGK88520.1"/>
    <property type="molecule type" value="Genomic_DNA"/>
</dbReference>
<proteinExistence type="predicted"/>
<keyword evidence="3" id="KW-1185">Reference proteome</keyword>
<dbReference type="Proteomes" id="UP000637788">
    <property type="component" value="Unassembled WGS sequence"/>
</dbReference>
<evidence type="ECO:0000256" key="1">
    <source>
        <dbReference type="SAM" id="MobiDB-lite"/>
    </source>
</evidence>
<feature type="region of interest" description="Disordered" evidence="1">
    <location>
        <begin position="109"/>
        <end position="155"/>
    </location>
</feature>
<organism evidence="2 3">
    <name type="scientific">Streptomyces flaveus</name>
    <dbReference type="NCBI Taxonomy" id="66370"/>
    <lineage>
        <taxon>Bacteria</taxon>
        <taxon>Bacillati</taxon>
        <taxon>Actinomycetota</taxon>
        <taxon>Actinomycetes</taxon>
        <taxon>Kitasatosporales</taxon>
        <taxon>Streptomycetaceae</taxon>
        <taxon>Streptomyces</taxon>
        <taxon>Streptomyces aurantiacus group</taxon>
    </lineage>
</organism>